<dbReference type="InterPro" id="IPR000073">
    <property type="entry name" value="AB_hydrolase_1"/>
</dbReference>
<dbReference type="InterPro" id="IPR008979">
    <property type="entry name" value="Galactose-bd-like_sf"/>
</dbReference>
<dbReference type="Gene3D" id="2.60.120.1060">
    <property type="entry name" value="NPCBM/NEW2 domain"/>
    <property type="match status" value="1"/>
</dbReference>
<dbReference type="Proteomes" id="UP000655366">
    <property type="component" value="Unassembled WGS sequence"/>
</dbReference>
<feature type="domain" description="AB hydrolase-1" evidence="3">
    <location>
        <begin position="47"/>
        <end position="187"/>
    </location>
</feature>
<dbReference type="Pfam" id="PF12697">
    <property type="entry name" value="Abhydrolase_6"/>
    <property type="match status" value="1"/>
</dbReference>
<keyword evidence="4" id="KW-0378">Hydrolase</keyword>
<reference evidence="4 5" key="1">
    <citation type="submission" date="2020-11" db="EMBL/GenBank/DDBJ databases">
        <title>Arthrobacter antarcticus sp. nov., isolated from Antarctic Soil.</title>
        <authorList>
            <person name="Li J."/>
        </authorList>
    </citation>
    <scope>NUCLEOTIDE SEQUENCE [LARGE SCALE GENOMIC DNA]</scope>
    <source>
        <strain evidence="4 5">Z1-20</strain>
    </source>
</reference>
<feature type="chain" id="PRO_5037850545" evidence="1">
    <location>
        <begin position="25"/>
        <end position="525"/>
    </location>
</feature>
<evidence type="ECO:0000256" key="1">
    <source>
        <dbReference type="SAM" id="SignalP"/>
    </source>
</evidence>
<dbReference type="InterPro" id="IPR038637">
    <property type="entry name" value="NPCBM_sf"/>
</dbReference>
<evidence type="ECO:0000313" key="4">
    <source>
        <dbReference type="EMBL" id="MBG0738913.1"/>
    </source>
</evidence>
<dbReference type="GO" id="GO:0016787">
    <property type="term" value="F:hydrolase activity"/>
    <property type="evidence" value="ECO:0007669"/>
    <property type="project" value="UniProtKB-KW"/>
</dbReference>
<feature type="domain" description="Glycosyl hydrolase family 98 putative carbohydrate-binding module" evidence="2">
    <location>
        <begin position="419"/>
        <end position="514"/>
    </location>
</feature>
<evidence type="ECO:0000259" key="3">
    <source>
        <dbReference type="Pfam" id="PF12697"/>
    </source>
</evidence>
<sequence>MRRILCGLMVAVLLILGLSPSADAVTPSSGCSAQVAAFTGPSPARPVIYVHGWLGTGPGSQKAVDALQSRLGSGYTVVAFDYTKANQVWGAAGNTKACLADFIKGASTAFTQGGGDGKVLAVGHSMGGIVIRAADGVLAASGQAGMLGGVVTLATPLQGSPWGGTGYADFIQWLHNLGGSNTALQLPDAGTSAVTCLAAPLPASCEKFPYLSTGTKYATVGSQIIVQRQLFGLSTMAADIPLFGDTIVPQLSANGYVKSSAGSFDSSGFVGESIIKCQYTAGYLSQNMIKLGPGFGLSPFSIFTILEEFLDQRALDTMMAGKADASQFPLVIRGMISPCSHTGLPTYGPAVDAVAGDLKKMGAPGSGSVPTDGGTSAAGEPGWFSLKDVGPATWENGFDSRAQLSIKNTKFPDSIQGYYATGPRFGEPDHAEWALKGKCSKLEVWVGQDADSPGHTGPSHFAVTLDNNVAAERDANFLDEAQKIELDLTGVTRMEFQDERTNLGGAYNVWGSPRIYCSENPKPKR</sequence>
<dbReference type="InterPro" id="IPR013222">
    <property type="entry name" value="Glyco_hyd_98_carb-bd"/>
</dbReference>
<organism evidence="4 5">
    <name type="scientific">Arthrobacter terrae</name>
    <dbReference type="NCBI Taxonomy" id="2935737"/>
    <lineage>
        <taxon>Bacteria</taxon>
        <taxon>Bacillati</taxon>
        <taxon>Actinomycetota</taxon>
        <taxon>Actinomycetes</taxon>
        <taxon>Micrococcales</taxon>
        <taxon>Micrococcaceae</taxon>
        <taxon>Arthrobacter</taxon>
    </lineage>
</organism>
<dbReference type="RefSeq" id="WP_196395866.1">
    <property type="nucleotide sequence ID" value="NZ_JADNYM010000006.1"/>
</dbReference>
<dbReference type="EMBL" id="JADNYM010000006">
    <property type="protein sequence ID" value="MBG0738913.1"/>
    <property type="molecule type" value="Genomic_DNA"/>
</dbReference>
<keyword evidence="1" id="KW-0732">Signal</keyword>
<dbReference type="InterPro" id="IPR029058">
    <property type="entry name" value="AB_hydrolase_fold"/>
</dbReference>
<comment type="caution">
    <text evidence="4">The sequence shown here is derived from an EMBL/GenBank/DDBJ whole genome shotgun (WGS) entry which is preliminary data.</text>
</comment>
<evidence type="ECO:0000313" key="5">
    <source>
        <dbReference type="Proteomes" id="UP000655366"/>
    </source>
</evidence>
<dbReference type="SUPFAM" id="SSF53474">
    <property type="entry name" value="alpha/beta-Hydrolases"/>
    <property type="match status" value="1"/>
</dbReference>
<gene>
    <name evidence="4" type="ORF">IV500_05685</name>
</gene>
<dbReference type="Gene3D" id="3.40.50.1820">
    <property type="entry name" value="alpha/beta hydrolase"/>
    <property type="match status" value="1"/>
</dbReference>
<dbReference type="AlphaFoldDB" id="A0A931G4K8"/>
<feature type="signal peptide" evidence="1">
    <location>
        <begin position="1"/>
        <end position="24"/>
    </location>
</feature>
<name>A0A931G4K8_9MICC</name>
<accession>A0A931G4K8</accession>
<proteinExistence type="predicted"/>
<evidence type="ECO:0000259" key="2">
    <source>
        <dbReference type="Pfam" id="PF08305"/>
    </source>
</evidence>
<keyword evidence="5" id="KW-1185">Reference proteome</keyword>
<dbReference type="Pfam" id="PF08305">
    <property type="entry name" value="NPCBM"/>
    <property type="match status" value="1"/>
</dbReference>
<protein>
    <submittedName>
        <fullName evidence="4">Alpha/beta fold hydrolase</fullName>
    </submittedName>
</protein>
<dbReference type="SUPFAM" id="SSF49785">
    <property type="entry name" value="Galactose-binding domain-like"/>
    <property type="match status" value="1"/>
</dbReference>